<dbReference type="Proteomes" id="UP000238164">
    <property type="component" value="Chromosome 1"/>
</dbReference>
<dbReference type="InterPro" id="IPR042184">
    <property type="entry name" value="YqeY/Aim41_N"/>
</dbReference>
<keyword evidence="2" id="KW-1185">Reference proteome</keyword>
<dbReference type="Gene3D" id="1.10.1510.10">
    <property type="entry name" value="Uncharacterised protein YqeY/AIM41 PF09424, N-terminal domain"/>
    <property type="match status" value="1"/>
</dbReference>
<protein>
    <submittedName>
        <fullName evidence="1">Uncharacterized protein</fullName>
    </submittedName>
</protein>
<gene>
    <name evidence="1" type="ORF">MPLG2_1031</name>
</gene>
<sequence length="148" mass="15391">MREGTDAVTHGAQRVFRFIIGAMTDTSAPIRQALRDALPGAMKARDTPSRNAIRSALAAIENAEAVSVEQPSAGGGSLVTSEHVAGTSVGVGAAEAPRRELDEEHALEIVSAERDERLSAAAELRAAGQEQRAADLEAEAAALDAFLC</sequence>
<proteinExistence type="predicted"/>
<name>A0A2N9JD72_9ACTN</name>
<reference evidence="1 2" key="1">
    <citation type="submission" date="2018-02" db="EMBL/GenBank/DDBJ databases">
        <authorList>
            <person name="Cohen D.B."/>
            <person name="Kent A.D."/>
        </authorList>
    </citation>
    <scope>NUCLEOTIDE SEQUENCE [LARGE SCALE GENOMIC DNA]</scope>
    <source>
        <strain evidence="1">1</strain>
    </source>
</reference>
<dbReference type="KEGG" id="mgg:MPLG2_1031"/>
<dbReference type="EMBL" id="LT985188">
    <property type="protein sequence ID" value="SPD86067.1"/>
    <property type="molecule type" value="Genomic_DNA"/>
</dbReference>
<evidence type="ECO:0000313" key="2">
    <source>
        <dbReference type="Proteomes" id="UP000238164"/>
    </source>
</evidence>
<accession>A0A2N9JD72</accession>
<dbReference type="AlphaFoldDB" id="A0A2N9JD72"/>
<organism evidence="1 2">
    <name type="scientific">Micropruina glycogenica</name>
    <dbReference type="NCBI Taxonomy" id="75385"/>
    <lineage>
        <taxon>Bacteria</taxon>
        <taxon>Bacillati</taxon>
        <taxon>Actinomycetota</taxon>
        <taxon>Actinomycetes</taxon>
        <taxon>Propionibacteriales</taxon>
        <taxon>Nocardioidaceae</taxon>
        <taxon>Micropruina</taxon>
    </lineage>
</organism>
<evidence type="ECO:0000313" key="1">
    <source>
        <dbReference type="EMBL" id="SPD86067.1"/>
    </source>
</evidence>